<dbReference type="STRING" id="426703.SAMN04488100_1445"/>
<name>A0A1H7X2Q9_9LACT</name>
<reference evidence="2 3" key="1">
    <citation type="submission" date="2016-10" db="EMBL/GenBank/DDBJ databases">
        <authorList>
            <person name="de Groot N.N."/>
        </authorList>
    </citation>
    <scope>NUCLEOTIDE SEQUENCE [LARGE SCALE GENOMIC DNA]</scope>
    <source>
        <strain evidence="2 3">DSM 19182</strain>
    </source>
</reference>
<sequence>MVLKLLIVLPLLLIAGCSSRNQADTEFEEYRQNRDERVAVSELVSEKRDAYTEPLGEITFTGKPDDFSNVLLEVRSNAVELGLPRYYEFIEQDDHLELNVRIIEGTVGEPDSINDVEESLIVDDIEFKDGTYTIHAEEYTFDLHMYEGSVKRLKDDGGTLLHPTHYIPEEMTERWYDEAREEVRN</sequence>
<proteinExistence type="predicted"/>
<keyword evidence="1" id="KW-0732">Signal</keyword>
<gene>
    <name evidence="2" type="ORF">SAMN04488100_1445</name>
</gene>
<dbReference type="Proteomes" id="UP000198548">
    <property type="component" value="Unassembled WGS sequence"/>
</dbReference>
<evidence type="ECO:0000313" key="2">
    <source>
        <dbReference type="EMBL" id="SEM27911.1"/>
    </source>
</evidence>
<feature type="signal peptide" evidence="1">
    <location>
        <begin position="1"/>
        <end position="23"/>
    </location>
</feature>
<organism evidence="2 3">
    <name type="scientific">Alkalibacterium putridalgicola</name>
    <dbReference type="NCBI Taxonomy" id="426703"/>
    <lineage>
        <taxon>Bacteria</taxon>
        <taxon>Bacillati</taxon>
        <taxon>Bacillota</taxon>
        <taxon>Bacilli</taxon>
        <taxon>Lactobacillales</taxon>
        <taxon>Carnobacteriaceae</taxon>
        <taxon>Alkalibacterium</taxon>
    </lineage>
</organism>
<evidence type="ECO:0000256" key="1">
    <source>
        <dbReference type="SAM" id="SignalP"/>
    </source>
</evidence>
<evidence type="ECO:0000313" key="3">
    <source>
        <dbReference type="Proteomes" id="UP000198548"/>
    </source>
</evidence>
<dbReference type="AlphaFoldDB" id="A0A1H7X2Q9"/>
<protein>
    <submittedName>
        <fullName evidence="2">Uncharacterized protein</fullName>
    </submittedName>
</protein>
<dbReference type="PROSITE" id="PS51257">
    <property type="entry name" value="PROKAR_LIPOPROTEIN"/>
    <property type="match status" value="1"/>
</dbReference>
<feature type="chain" id="PRO_5011508516" evidence="1">
    <location>
        <begin position="24"/>
        <end position="185"/>
    </location>
</feature>
<accession>A0A1H7X2Q9</accession>
<dbReference type="EMBL" id="FOBL01000044">
    <property type="protein sequence ID" value="SEM27911.1"/>
    <property type="molecule type" value="Genomic_DNA"/>
</dbReference>